<name>A0A1G9XUK7_9HYPH</name>
<evidence type="ECO:0000256" key="1">
    <source>
        <dbReference type="SAM" id="SignalP"/>
    </source>
</evidence>
<keyword evidence="3" id="KW-1185">Reference proteome</keyword>
<evidence type="ECO:0000313" key="2">
    <source>
        <dbReference type="EMBL" id="SDN00488.1"/>
    </source>
</evidence>
<dbReference type="AlphaFoldDB" id="A0A1G9XUK7"/>
<evidence type="ECO:0000313" key="3">
    <source>
        <dbReference type="Proteomes" id="UP000198704"/>
    </source>
</evidence>
<proteinExistence type="predicted"/>
<gene>
    <name evidence="2" type="ORF">SAMN05216360_10541</name>
</gene>
<organism evidence="2 3">
    <name type="scientific">Methylobacterium phyllostachyos</name>
    <dbReference type="NCBI Taxonomy" id="582672"/>
    <lineage>
        <taxon>Bacteria</taxon>
        <taxon>Pseudomonadati</taxon>
        <taxon>Pseudomonadota</taxon>
        <taxon>Alphaproteobacteria</taxon>
        <taxon>Hyphomicrobiales</taxon>
        <taxon>Methylobacteriaceae</taxon>
        <taxon>Methylobacterium</taxon>
    </lineage>
</organism>
<protein>
    <recommendedName>
        <fullName evidence="4">FG-GAP repeat-containing protein</fullName>
    </recommendedName>
</protein>
<accession>A0A1G9XUK7</accession>
<sequence>MIRTGLFWASFVAILAASPVGAQSKAAAYLIQQAISEGCESHRGTMDASGAIERDLDGDGVPDLIIADDGLRCSGPSPRSINCGMQVCSVTFYLRRGPLLRKVHDMLGAGLSVGSERIPKVHMYAHGGRRGFVRWNGSRFD</sequence>
<reference evidence="3" key="1">
    <citation type="submission" date="2016-10" db="EMBL/GenBank/DDBJ databases">
        <authorList>
            <person name="Varghese N."/>
            <person name="Submissions S."/>
        </authorList>
    </citation>
    <scope>NUCLEOTIDE SEQUENCE [LARGE SCALE GENOMIC DNA]</scope>
    <source>
        <strain evidence="3">BL47</strain>
    </source>
</reference>
<dbReference type="RefSeq" id="WP_091715216.1">
    <property type="nucleotide sequence ID" value="NZ_FNHS01000005.1"/>
</dbReference>
<dbReference type="EMBL" id="FNHS01000005">
    <property type="protein sequence ID" value="SDN00488.1"/>
    <property type="molecule type" value="Genomic_DNA"/>
</dbReference>
<keyword evidence="1" id="KW-0732">Signal</keyword>
<feature type="signal peptide" evidence="1">
    <location>
        <begin position="1"/>
        <end position="22"/>
    </location>
</feature>
<dbReference type="Proteomes" id="UP000198704">
    <property type="component" value="Unassembled WGS sequence"/>
</dbReference>
<feature type="chain" id="PRO_5011764691" description="FG-GAP repeat-containing protein" evidence="1">
    <location>
        <begin position="23"/>
        <end position="141"/>
    </location>
</feature>
<evidence type="ECO:0008006" key="4">
    <source>
        <dbReference type="Google" id="ProtNLM"/>
    </source>
</evidence>
<dbReference type="OrthoDB" id="7444491at2"/>